<sequence>MVEYEVGAVIGAAWARGGYYALVKWLRYDFMMSTWEPVSNLRRARGPLNECYREYGEMALCRPRDELGRFTVIRPAFKMVRNFTGPYSSATARNFFAIRKTFAAAAA</sequence>
<comment type="caution">
    <text evidence="2">The sequence shown here is derived from an EMBL/GenBank/DDBJ whole genome shotgun (WGS) entry which is preliminary data.</text>
</comment>
<accession>A0A1W0XD29</accession>
<gene>
    <name evidence="2" type="ORF">BV898_01029</name>
</gene>
<evidence type="ECO:0000313" key="2">
    <source>
        <dbReference type="EMBL" id="OQV25350.1"/>
    </source>
</evidence>
<keyword evidence="3" id="KW-1185">Reference proteome</keyword>
<feature type="domain" description="Chromo" evidence="1">
    <location>
        <begin position="4"/>
        <end position="55"/>
    </location>
</feature>
<dbReference type="SUPFAM" id="SSF54160">
    <property type="entry name" value="Chromo domain-like"/>
    <property type="match status" value="1"/>
</dbReference>
<dbReference type="Gene3D" id="2.40.50.40">
    <property type="match status" value="1"/>
</dbReference>
<dbReference type="CDD" id="cd00024">
    <property type="entry name" value="CD_CSD"/>
    <property type="match status" value="1"/>
</dbReference>
<dbReference type="AlphaFoldDB" id="A0A1W0XD29"/>
<name>A0A1W0XD29_HYPEX</name>
<evidence type="ECO:0000259" key="1">
    <source>
        <dbReference type="PROSITE" id="PS50013"/>
    </source>
</evidence>
<evidence type="ECO:0000313" key="3">
    <source>
        <dbReference type="Proteomes" id="UP000192578"/>
    </source>
</evidence>
<dbReference type="PROSITE" id="PS50013">
    <property type="entry name" value="CHROMO_2"/>
    <property type="match status" value="1"/>
</dbReference>
<dbReference type="Proteomes" id="UP000192578">
    <property type="component" value="Unassembled WGS sequence"/>
</dbReference>
<organism evidence="2 3">
    <name type="scientific">Hypsibius exemplaris</name>
    <name type="common">Freshwater tardigrade</name>
    <dbReference type="NCBI Taxonomy" id="2072580"/>
    <lineage>
        <taxon>Eukaryota</taxon>
        <taxon>Metazoa</taxon>
        <taxon>Ecdysozoa</taxon>
        <taxon>Tardigrada</taxon>
        <taxon>Eutardigrada</taxon>
        <taxon>Parachela</taxon>
        <taxon>Hypsibioidea</taxon>
        <taxon>Hypsibiidae</taxon>
        <taxon>Hypsibius</taxon>
    </lineage>
</organism>
<dbReference type="InterPro" id="IPR000953">
    <property type="entry name" value="Chromo/chromo_shadow_dom"/>
</dbReference>
<protein>
    <recommendedName>
        <fullName evidence="1">Chromo domain-containing protein</fullName>
    </recommendedName>
</protein>
<reference evidence="3" key="1">
    <citation type="submission" date="2017-01" db="EMBL/GenBank/DDBJ databases">
        <title>Comparative genomics of anhydrobiosis in the tardigrade Hypsibius dujardini.</title>
        <authorList>
            <person name="Yoshida Y."/>
            <person name="Koutsovoulos G."/>
            <person name="Laetsch D."/>
            <person name="Stevens L."/>
            <person name="Kumar S."/>
            <person name="Horikawa D."/>
            <person name="Ishino K."/>
            <person name="Komine S."/>
            <person name="Tomita M."/>
            <person name="Blaxter M."/>
            <person name="Arakawa K."/>
        </authorList>
    </citation>
    <scope>NUCLEOTIDE SEQUENCE [LARGE SCALE GENOMIC DNA]</scope>
    <source>
        <strain evidence="3">Z151</strain>
    </source>
</reference>
<proteinExistence type="predicted"/>
<dbReference type="InterPro" id="IPR016197">
    <property type="entry name" value="Chromo-like_dom_sf"/>
</dbReference>
<dbReference type="EMBL" id="MTYJ01000003">
    <property type="protein sequence ID" value="OQV25350.1"/>
    <property type="molecule type" value="Genomic_DNA"/>
</dbReference>